<reference evidence="9 10" key="1">
    <citation type="submission" date="2020-09" db="EMBL/GenBank/DDBJ databases">
        <authorList>
            <person name="Kim M.K."/>
        </authorList>
    </citation>
    <scope>NUCLEOTIDE SEQUENCE [LARGE SCALE GENOMIC DNA]</scope>
    <source>
        <strain evidence="9 10">BT646</strain>
    </source>
</reference>
<dbReference type="EC" id="2.7.13.3" evidence="2"/>
<dbReference type="Gene3D" id="3.30.565.10">
    <property type="entry name" value="Histidine kinase-like ATPase, C-terminal domain"/>
    <property type="match status" value="1"/>
</dbReference>
<feature type="domain" description="PAS" evidence="7">
    <location>
        <begin position="308"/>
        <end position="378"/>
    </location>
</feature>
<dbReference type="InterPro" id="IPR001610">
    <property type="entry name" value="PAC"/>
</dbReference>
<dbReference type="InterPro" id="IPR013656">
    <property type="entry name" value="PAS_4"/>
</dbReference>
<keyword evidence="5" id="KW-0418">Kinase</keyword>
<dbReference type="PRINTS" id="PR00344">
    <property type="entry name" value="BCTRLSENSOR"/>
</dbReference>
<dbReference type="InterPro" id="IPR052162">
    <property type="entry name" value="Sensor_kinase/Photoreceptor"/>
</dbReference>
<sequence length="666" mass="74049">MTVSPVPGPLRSLPPATALADLLAVSMTGIIYYTPIYSPAGTGEIVDFTFVYLNPAAQRMMRMPEVPTVTHNQQWPHSIAHGTFDFHVDAFVSGEPREYNINYQADGYDNYYRLAARRSGDGLWVSFTDTADQPRSPVEVALREAQAAEKAARAEAEAQRQRFYEVLMQLPAHVAVHEGPNQVLTLVNPHYLRVANGRELLGQPIRAVWPELASHGILDELDRVYQTGEPFVASGLPVQADFMRTGQLQQVYYDFFFLALRDGQGQITGVLNFSYNVTGAVRARQQIEQLNQELETRVLERTAALQESEARFRIMADAAPNQVWAVNPDSSIRYANQAFLDFVGVSLEQYVATGWAAYLLPEELELAQSTLETAIRNRSLYVLEHRMRRHDGQYRWLLAQGAPSFYANGELYGYVGSAIDITDLKHTNEQLVRTNVDLDNFIYAASHDLREPITNLEGLIVALQEQLALAPGTDPLVPRLLTMIEQAVARFQLTIAQLTDVAQLQQARELPAEAVDLRALAESVRLDLVPKMAAAGAHLTVAVADDCAIHFAPKHLRSIIYNLLSNALKYHHPERPPLVQLQCHRAGTALVLEVQDNGLGLDKTQQARLFGLFQRLHTHVEGSGMGLYMVKRIAENAGGHVSVQSQPGVGSTFTVVLPAQAWPHRQ</sequence>
<organism evidence="9 10">
    <name type="scientific">Hymenobacter duratus</name>
    <dbReference type="NCBI Taxonomy" id="2771356"/>
    <lineage>
        <taxon>Bacteria</taxon>
        <taxon>Pseudomonadati</taxon>
        <taxon>Bacteroidota</taxon>
        <taxon>Cytophagia</taxon>
        <taxon>Cytophagales</taxon>
        <taxon>Hymenobacteraceae</taxon>
        <taxon>Hymenobacter</taxon>
    </lineage>
</organism>
<dbReference type="EMBL" id="JACWZZ010000004">
    <property type="protein sequence ID" value="MBD2716660.1"/>
    <property type="molecule type" value="Genomic_DNA"/>
</dbReference>
<dbReference type="Pfam" id="PF02518">
    <property type="entry name" value="HATPase_c"/>
    <property type="match status" value="1"/>
</dbReference>
<dbReference type="InterPro" id="IPR000014">
    <property type="entry name" value="PAS"/>
</dbReference>
<evidence type="ECO:0000259" key="7">
    <source>
        <dbReference type="PROSITE" id="PS50112"/>
    </source>
</evidence>
<dbReference type="CDD" id="cd00082">
    <property type="entry name" value="HisKA"/>
    <property type="match status" value="1"/>
</dbReference>
<dbReference type="Pfam" id="PF08448">
    <property type="entry name" value="PAS_4"/>
    <property type="match status" value="1"/>
</dbReference>
<dbReference type="InterPro" id="IPR003661">
    <property type="entry name" value="HisK_dim/P_dom"/>
</dbReference>
<dbReference type="Pfam" id="PF08447">
    <property type="entry name" value="PAS_3"/>
    <property type="match status" value="1"/>
</dbReference>
<dbReference type="SMART" id="SM00091">
    <property type="entry name" value="PAS"/>
    <property type="match status" value="2"/>
</dbReference>
<protein>
    <recommendedName>
        <fullName evidence="2">histidine kinase</fullName>
        <ecNumber evidence="2">2.7.13.3</ecNumber>
    </recommendedName>
</protein>
<dbReference type="NCBIfam" id="TIGR00229">
    <property type="entry name" value="sensory_box"/>
    <property type="match status" value="1"/>
</dbReference>
<evidence type="ECO:0000256" key="2">
    <source>
        <dbReference type="ARBA" id="ARBA00012438"/>
    </source>
</evidence>
<evidence type="ECO:0000313" key="10">
    <source>
        <dbReference type="Proteomes" id="UP000642468"/>
    </source>
</evidence>
<name>A0ABR8JLA2_9BACT</name>
<evidence type="ECO:0000259" key="8">
    <source>
        <dbReference type="PROSITE" id="PS50113"/>
    </source>
</evidence>
<dbReference type="SMART" id="SM00387">
    <property type="entry name" value="HATPase_c"/>
    <property type="match status" value="1"/>
</dbReference>
<dbReference type="CDD" id="cd00130">
    <property type="entry name" value="PAS"/>
    <property type="match status" value="1"/>
</dbReference>
<evidence type="ECO:0000256" key="4">
    <source>
        <dbReference type="ARBA" id="ARBA00022679"/>
    </source>
</evidence>
<dbReference type="PROSITE" id="PS50109">
    <property type="entry name" value="HIS_KIN"/>
    <property type="match status" value="1"/>
</dbReference>
<gene>
    <name evidence="9" type="ORF">IC231_16555</name>
</gene>
<evidence type="ECO:0000256" key="5">
    <source>
        <dbReference type="ARBA" id="ARBA00022777"/>
    </source>
</evidence>
<dbReference type="RefSeq" id="WP_190785610.1">
    <property type="nucleotide sequence ID" value="NZ_JACWZZ010000004.1"/>
</dbReference>
<dbReference type="SUPFAM" id="SSF47384">
    <property type="entry name" value="Homodimeric domain of signal transducing histidine kinase"/>
    <property type="match status" value="1"/>
</dbReference>
<dbReference type="InterPro" id="IPR036097">
    <property type="entry name" value="HisK_dim/P_sf"/>
</dbReference>
<dbReference type="InterPro" id="IPR013655">
    <property type="entry name" value="PAS_fold_3"/>
</dbReference>
<dbReference type="InterPro" id="IPR000700">
    <property type="entry name" value="PAS-assoc_C"/>
</dbReference>
<dbReference type="Gene3D" id="1.10.287.130">
    <property type="match status" value="1"/>
</dbReference>
<dbReference type="SUPFAM" id="SSF55874">
    <property type="entry name" value="ATPase domain of HSP90 chaperone/DNA topoisomerase II/histidine kinase"/>
    <property type="match status" value="1"/>
</dbReference>
<dbReference type="InterPro" id="IPR004358">
    <property type="entry name" value="Sig_transdc_His_kin-like_C"/>
</dbReference>
<proteinExistence type="predicted"/>
<dbReference type="PROSITE" id="PS50112">
    <property type="entry name" value="PAS"/>
    <property type="match status" value="1"/>
</dbReference>
<dbReference type="SMART" id="SM00086">
    <property type="entry name" value="PAC"/>
    <property type="match status" value="1"/>
</dbReference>
<dbReference type="PROSITE" id="PS50113">
    <property type="entry name" value="PAC"/>
    <property type="match status" value="1"/>
</dbReference>
<dbReference type="SUPFAM" id="SSF55785">
    <property type="entry name" value="PYP-like sensor domain (PAS domain)"/>
    <property type="match status" value="2"/>
</dbReference>
<dbReference type="InterPro" id="IPR003594">
    <property type="entry name" value="HATPase_dom"/>
</dbReference>
<dbReference type="Proteomes" id="UP000642468">
    <property type="component" value="Unassembled WGS sequence"/>
</dbReference>
<keyword evidence="3" id="KW-0597">Phosphoprotein</keyword>
<keyword evidence="10" id="KW-1185">Reference proteome</keyword>
<dbReference type="Gene3D" id="3.30.450.20">
    <property type="entry name" value="PAS domain"/>
    <property type="match status" value="2"/>
</dbReference>
<comment type="catalytic activity">
    <reaction evidence="1">
        <text>ATP + protein L-histidine = ADP + protein N-phospho-L-histidine.</text>
        <dbReference type="EC" id="2.7.13.3"/>
    </reaction>
</comment>
<feature type="domain" description="PAC" evidence="8">
    <location>
        <begin position="381"/>
        <end position="433"/>
    </location>
</feature>
<comment type="caution">
    <text evidence="9">The sequence shown here is derived from an EMBL/GenBank/DDBJ whole genome shotgun (WGS) entry which is preliminary data.</text>
</comment>
<feature type="domain" description="Histidine kinase" evidence="6">
    <location>
        <begin position="444"/>
        <end position="661"/>
    </location>
</feature>
<evidence type="ECO:0000256" key="1">
    <source>
        <dbReference type="ARBA" id="ARBA00000085"/>
    </source>
</evidence>
<dbReference type="InterPro" id="IPR005467">
    <property type="entry name" value="His_kinase_dom"/>
</dbReference>
<evidence type="ECO:0000256" key="3">
    <source>
        <dbReference type="ARBA" id="ARBA00022553"/>
    </source>
</evidence>
<evidence type="ECO:0000259" key="6">
    <source>
        <dbReference type="PROSITE" id="PS50109"/>
    </source>
</evidence>
<dbReference type="InterPro" id="IPR035965">
    <property type="entry name" value="PAS-like_dom_sf"/>
</dbReference>
<evidence type="ECO:0000313" key="9">
    <source>
        <dbReference type="EMBL" id="MBD2716660.1"/>
    </source>
</evidence>
<dbReference type="PANTHER" id="PTHR43304">
    <property type="entry name" value="PHYTOCHROME-LIKE PROTEIN CPH1"/>
    <property type="match status" value="1"/>
</dbReference>
<dbReference type="InterPro" id="IPR036890">
    <property type="entry name" value="HATPase_C_sf"/>
</dbReference>
<dbReference type="PANTHER" id="PTHR43304:SF1">
    <property type="entry name" value="PAC DOMAIN-CONTAINING PROTEIN"/>
    <property type="match status" value="1"/>
</dbReference>
<keyword evidence="4" id="KW-0808">Transferase</keyword>
<accession>A0ABR8JLA2</accession>